<evidence type="ECO:0000259" key="21">
    <source>
        <dbReference type="PROSITE" id="PS51914"/>
    </source>
</evidence>
<evidence type="ECO:0000256" key="9">
    <source>
        <dbReference type="ARBA" id="ARBA00022729"/>
    </source>
</evidence>
<dbReference type="GO" id="GO:0031966">
    <property type="term" value="C:mitochondrial membrane"/>
    <property type="evidence" value="ECO:0007669"/>
    <property type="project" value="UniProtKB-SubCell"/>
</dbReference>
<evidence type="ECO:0000256" key="15">
    <source>
        <dbReference type="ARBA" id="ARBA00023136"/>
    </source>
</evidence>
<dbReference type="SUPFAM" id="SSF50911">
    <property type="entry name" value="Mannose 6-phosphate receptor domain"/>
    <property type="match status" value="1"/>
</dbReference>
<keyword evidence="14" id="KW-0496">Mitochondrion</keyword>
<dbReference type="Proteomes" id="UP000266188">
    <property type="component" value="Unassembled WGS sequence"/>
</dbReference>
<name>A0A3A2ZMM9_9EURO</name>
<comment type="caution">
    <text evidence="22">The sequence shown here is derived from an EMBL/GenBank/DDBJ whole genome shotgun (WGS) entry which is preliminary data.</text>
</comment>
<feature type="chain" id="PRO_5017316698" description="Autophagy-related protein 27" evidence="20">
    <location>
        <begin position="21"/>
        <end position="321"/>
    </location>
</feature>
<keyword evidence="15 19" id="KW-0472">Membrane</keyword>
<evidence type="ECO:0000256" key="8">
    <source>
        <dbReference type="ARBA" id="ARBA00022692"/>
    </source>
</evidence>
<sequence length="321" mass="35925">MRIQPTLSPLLCLLPTLVTATGFDCAHVNADGYKYDLSDLGGVHSLYHVDETEEYITNTTYVLNICNILRGASMRNGLKCGTSKNICGFKSTKAVDGSEENDVAFPIVGLDHMGYGTKDPEITRLKKLDSSREGLMVKLWGGEYITDKKEKKRAGAVIEFKCDPERSGLEGLQSQEETENPERRSFTALQKREDSGSDEGGDSSRSLQFTSFGPGDDNTYILKLDWRTKYSCDDYLSDNKGKSSGGHWGFFTWFIIILFLCVSAYLIFGSWLNYNRYGARGWDLLPHGDTIRDIPYILQDWFRRVVNTLQGTGSRGGYSAV</sequence>
<dbReference type="InterPro" id="IPR044865">
    <property type="entry name" value="MRH_dom"/>
</dbReference>
<gene>
    <name evidence="22" type="ORF">PHISCL_03832</name>
</gene>
<keyword evidence="23" id="KW-1185">Reference proteome</keyword>
<evidence type="ECO:0000256" key="3">
    <source>
        <dbReference type="ARBA" id="ARBA00004472"/>
    </source>
</evidence>
<dbReference type="GO" id="GO:0006914">
    <property type="term" value="P:autophagy"/>
    <property type="evidence" value="ECO:0007669"/>
    <property type="project" value="UniProtKB-KW"/>
</dbReference>
<protein>
    <recommendedName>
        <fullName evidence="6">Autophagy-related protein 27</fullName>
    </recommendedName>
</protein>
<keyword evidence="16" id="KW-1015">Disulfide bond</keyword>
<dbReference type="GO" id="GO:0034045">
    <property type="term" value="C:phagophore assembly site membrane"/>
    <property type="evidence" value="ECO:0007669"/>
    <property type="project" value="UniProtKB-SubCell"/>
</dbReference>
<evidence type="ECO:0000256" key="4">
    <source>
        <dbReference type="ARBA" id="ARBA00004614"/>
    </source>
</evidence>
<dbReference type="PANTHER" id="PTHR15071">
    <property type="entry name" value="MANNOSE-6-PHOSPHATE RECEPTOR FAMILY MEMBER"/>
    <property type="match status" value="1"/>
</dbReference>
<dbReference type="PANTHER" id="PTHR15071:SF13">
    <property type="entry name" value="AUTOPHAGY-RELATED PROTEIN 27"/>
    <property type="match status" value="1"/>
</dbReference>
<evidence type="ECO:0000256" key="11">
    <source>
        <dbReference type="ARBA" id="ARBA00022989"/>
    </source>
</evidence>
<dbReference type="EMBL" id="MVGC01000103">
    <property type="protein sequence ID" value="RJE23860.1"/>
    <property type="molecule type" value="Genomic_DNA"/>
</dbReference>
<evidence type="ECO:0000256" key="20">
    <source>
        <dbReference type="SAM" id="SignalP"/>
    </source>
</evidence>
<evidence type="ECO:0000313" key="22">
    <source>
        <dbReference type="EMBL" id="RJE23860.1"/>
    </source>
</evidence>
<keyword evidence="11 19" id="KW-1133">Transmembrane helix</keyword>
<organism evidence="22 23">
    <name type="scientific">Aspergillus sclerotialis</name>
    <dbReference type="NCBI Taxonomy" id="2070753"/>
    <lineage>
        <taxon>Eukaryota</taxon>
        <taxon>Fungi</taxon>
        <taxon>Dikarya</taxon>
        <taxon>Ascomycota</taxon>
        <taxon>Pezizomycotina</taxon>
        <taxon>Eurotiomycetes</taxon>
        <taxon>Eurotiomycetidae</taxon>
        <taxon>Eurotiales</taxon>
        <taxon>Aspergillaceae</taxon>
        <taxon>Aspergillus</taxon>
        <taxon>Aspergillus subgen. Polypaecilum</taxon>
    </lineage>
</organism>
<proteinExistence type="inferred from homology"/>
<dbReference type="GO" id="GO:0015031">
    <property type="term" value="P:protein transport"/>
    <property type="evidence" value="ECO:0007669"/>
    <property type="project" value="UniProtKB-KW"/>
</dbReference>
<dbReference type="FunFam" id="2.70.130.10:FF:000035">
    <property type="entry name" value="Autophagy protein Atg27, putative"/>
    <property type="match status" value="1"/>
</dbReference>
<evidence type="ECO:0000256" key="18">
    <source>
        <dbReference type="SAM" id="MobiDB-lite"/>
    </source>
</evidence>
<evidence type="ECO:0000256" key="17">
    <source>
        <dbReference type="ARBA" id="ARBA00023329"/>
    </source>
</evidence>
<evidence type="ECO:0000313" key="23">
    <source>
        <dbReference type="Proteomes" id="UP000266188"/>
    </source>
</evidence>
<keyword evidence="8 19" id="KW-0812">Transmembrane</keyword>
<keyword evidence="7" id="KW-0813">Transport</keyword>
<reference evidence="23" key="1">
    <citation type="submission" date="2017-02" db="EMBL/GenBank/DDBJ databases">
        <authorList>
            <person name="Tafer H."/>
            <person name="Lopandic K."/>
        </authorList>
    </citation>
    <scope>NUCLEOTIDE SEQUENCE [LARGE SCALE GENOMIC DNA]</scope>
    <source>
        <strain evidence="23">CBS 366.77</strain>
    </source>
</reference>
<keyword evidence="13" id="KW-0333">Golgi apparatus</keyword>
<evidence type="ECO:0000256" key="2">
    <source>
        <dbReference type="ARBA" id="ARBA00004358"/>
    </source>
</evidence>
<evidence type="ECO:0000256" key="5">
    <source>
        <dbReference type="ARBA" id="ARBA00005363"/>
    </source>
</evidence>
<evidence type="ECO:0000256" key="16">
    <source>
        <dbReference type="ARBA" id="ARBA00023157"/>
    </source>
</evidence>
<dbReference type="PROSITE" id="PS51914">
    <property type="entry name" value="MRH"/>
    <property type="match status" value="1"/>
</dbReference>
<evidence type="ECO:0000256" key="7">
    <source>
        <dbReference type="ARBA" id="ARBA00022448"/>
    </source>
</evidence>
<comment type="similarity">
    <text evidence="5">Belongs to the ATG27 family.</text>
</comment>
<feature type="transmembrane region" description="Helical" evidence="19">
    <location>
        <begin position="248"/>
        <end position="268"/>
    </location>
</feature>
<dbReference type="InterPro" id="IPR009011">
    <property type="entry name" value="Man6P_isomerase_rcpt-bd_dom_sf"/>
</dbReference>
<dbReference type="InterPro" id="IPR018939">
    <property type="entry name" value="Autophagy-rel_prot_27"/>
</dbReference>
<feature type="region of interest" description="Disordered" evidence="18">
    <location>
        <begin position="169"/>
        <end position="211"/>
    </location>
</feature>
<keyword evidence="9 20" id="KW-0732">Signal</keyword>
<feature type="compositionally biased region" description="Basic and acidic residues" evidence="18">
    <location>
        <begin position="180"/>
        <end position="195"/>
    </location>
</feature>
<evidence type="ECO:0000256" key="1">
    <source>
        <dbReference type="ARBA" id="ARBA00004304"/>
    </source>
</evidence>
<keyword evidence="12" id="KW-0072">Autophagy</keyword>
<evidence type="ECO:0000256" key="6">
    <source>
        <dbReference type="ARBA" id="ARBA00013776"/>
    </source>
</evidence>
<dbReference type="Gene3D" id="2.70.130.10">
    <property type="entry name" value="Mannose-6-phosphate receptor binding domain"/>
    <property type="match status" value="1"/>
</dbReference>
<comment type="subcellular location">
    <subcellularLocation>
        <location evidence="2">Cytoplasmic vesicle membrane</location>
        <topology evidence="2">Single-pass type I membrane protein</topology>
    </subcellularLocation>
    <subcellularLocation>
        <location evidence="4">Golgi apparatus membrane</location>
        <topology evidence="4">Single-pass type I membrane protein</topology>
    </subcellularLocation>
    <subcellularLocation>
        <location evidence="1">Mitochondrion membrane</location>
        <topology evidence="1">Single-pass membrane protein</topology>
    </subcellularLocation>
    <subcellularLocation>
        <location evidence="3">Preautophagosomal structure membrane</location>
        <topology evidence="3">Single-pass type I membrane protein</topology>
    </subcellularLocation>
</comment>
<evidence type="ECO:0000256" key="10">
    <source>
        <dbReference type="ARBA" id="ARBA00022927"/>
    </source>
</evidence>
<evidence type="ECO:0000256" key="12">
    <source>
        <dbReference type="ARBA" id="ARBA00023006"/>
    </source>
</evidence>
<feature type="domain" description="MRH" evidence="21">
    <location>
        <begin position="23"/>
        <end position="234"/>
    </location>
</feature>
<evidence type="ECO:0000256" key="14">
    <source>
        <dbReference type="ARBA" id="ARBA00023128"/>
    </source>
</evidence>
<accession>A0A3A2ZMM9</accession>
<keyword evidence="17" id="KW-0968">Cytoplasmic vesicle</keyword>
<evidence type="ECO:0000256" key="19">
    <source>
        <dbReference type="SAM" id="Phobius"/>
    </source>
</evidence>
<dbReference type="GO" id="GO:0000139">
    <property type="term" value="C:Golgi membrane"/>
    <property type="evidence" value="ECO:0007669"/>
    <property type="project" value="UniProtKB-SubCell"/>
</dbReference>
<feature type="signal peptide" evidence="20">
    <location>
        <begin position="1"/>
        <end position="20"/>
    </location>
</feature>
<evidence type="ECO:0000256" key="13">
    <source>
        <dbReference type="ARBA" id="ARBA00023034"/>
    </source>
</evidence>
<dbReference type="OrthoDB" id="29460at2759"/>
<dbReference type="STRING" id="2070753.A0A3A2ZMM9"/>
<dbReference type="AlphaFoldDB" id="A0A3A2ZMM9"/>
<dbReference type="Pfam" id="PF09451">
    <property type="entry name" value="ATG27"/>
    <property type="match status" value="1"/>
</dbReference>
<dbReference type="GO" id="GO:0030659">
    <property type="term" value="C:cytoplasmic vesicle membrane"/>
    <property type="evidence" value="ECO:0007669"/>
    <property type="project" value="UniProtKB-SubCell"/>
</dbReference>
<keyword evidence="10" id="KW-0653">Protein transport</keyword>